<feature type="compositionally biased region" description="Basic residues" evidence="1">
    <location>
        <begin position="164"/>
        <end position="176"/>
    </location>
</feature>
<keyword evidence="3" id="KW-1185">Reference proteome</keyword>
<evidence type="ECO:0000313" key="2">
    <source>
        <dbReference type="EMBL" id="GEJ59299.1"/>
    </source>
</evidence>
<dbReference type="EMBL" id="BJTG01000012">
    <property type="protein sequence ID" value="GEJ59299.1"/>
    <property type="molecule type" value="Genomic_DNA"/>
</dbReference>
<feature type="compositionally biased region" description="Basic and acidic residues" evidence="1">
    <location>
        <begin position="20"/>
        <end position="35"/>
    </location>
</feature>
<protein>
    <submittedName>
        <fullName evidence="2">Uncharacterized protein</fullName>
    </submittedName>
</protein>
<dbReference type="AlphaFoldDB" id="A0A7I9VT71"/>
<feature type="compositionally biased region" description="Basic and acidic residues" evidence="1">
    <location>
        <begin position="177"/>
        <end position="186"/>
    </location>
</feature>
<evidence type="ECO:0000256" key="1">
    <source>
        <dbReference type="SAM" id="MobiDB-lite"/>
    </source>
</evidence>
<dbReference type="Proteomes" id="UP000503640">
    <property type="component" value="Unassembled WGS sequence"/>
</dbReference>
<gene>
    <name evidence="2" type="ORF">AMYX_40400</name>
</gene>
<organism evidence="2 3">
    <name type="scientific">Anaeromyxobacter diazotrophicus</name>
    <dbReference type="NCBI Taxonomy" id="2590199"/>
    <lineage>
        <taxon>Bacteria</taxon>
        <taxon>Pseudomonadati</taxon>
        <taxon>Myxococcota</taxon>
        <taxon>Myxococcia</taxon>
        <taxon>Myxococcales</taxon>
        <taxon>Cystobacterineae</taxon>
        <taxon>Anaeromyxobacteraceae</taxon>
        <taxon>Anaeromyxobacter</taxon>
    </lineage>
</organism>
<feature type="compositionally biased region" description="Basic and acidic residues" evidence="1">
    <location>
        <begin position="45"/>
        <end position="163"/>
    </location>
</feature>
<feature type="compositionally biased region" description="Low complexity" evidence="1">
    <location>
        <begin position="203"/>
        <end position="227"/>
    </location>
</feature>
<comment type="caution">
    <text evidence="2">The sequence shown here is derived from an EMBL/GenBank/DDBJ whole genome shotgun (WGS) entry which is preliminary data.</text>
</comment>
<sequence>MHHREEQAGQRQGSPGAVARPERGEHPAPEAELLAHRRHRRRREPHPEPLARRQLQDLAREVEALHPAGGERQRGERHERAGGEEGGDPDRERQRDGGRRRAPGEQERRAGAVAAAERRQHRREDQQRELAHDEPERGARRLREAAQDRVEREHQRHEEERGVARRGGRAGRRGGRRERFERRDRGVGLGGEGVQGWDDRPAAARVPLPRRAPPEAGRPARPGARLG</sequence>
<proteinExistence type="predicted"/>
<name>A0A7I9VT71_9BACT</name>
<feature type="region of interest" description="Disordered" evidence="1">
    <location>
        <begin position="1"/>
        <end position="227"/>
    </location>
</feature>
<reference evidence="3" key="1">
    <citation type="journal article" date="2020" name="Appl. Environ. Microbiol.">
        <title>Diazotrophic Anaeromyxobacter Isolates from Soils.</title>
        <authorList>
            <person name="Masuda Y."/>
            <person name="Yamanaka H."/>
            <person name="Xu Z.X."/>
            <person name="Shiratori Y."/>
            <person name="Aono T."/>
            <person name="Amachi S."/>
            <person name="Senoo K."/>
            <person name="Itoh H."/>
        </authorList>
    </citation>
    <scope>NUCLEOTIDE SEQUENCE [LARGE SCALE GENOMIC DNA]</scope>
    <source>
        <strain evidence="3">R267</strain>
    </source>
</reference>
<evidence type="ECO:0000313" key="3">
    <source>
        <dbReference type="Proteomes" id="UP000503640"/>
    </source>
</evidence>
<accession>A0A7I9VT71</accession>